<dbReference type="RefSeq" id="WP_271178281.1">
    <property type="nucleotide sequence ID" value="NZ_BAAAJO010000003.1"/>
</dbReference>
<organism evidence="9 10">
    <name type="scientific">Leifsonia poae</name>
    <dbReference type="NCBI Taxonomy" id="110933"/>
    <lineage>
        <taxon>Bacteria</taxon>
        <taxon>Bacillati</taxon>
        <taxon>Actinomycetota</taxon>
        <taxon>Actinomycetes</taxon>
        <taxon>Micrococcales</taxon>
        <taxon>Microbacteriaceae</taxon>
        <taxon>Leifsonia</taxon>
    </lineage>
</organism>
<gene>
    <name evidence="9" type="primary">rpoE_6</name>
    <name evidence="9" type="ORF">GCM10017584_32320</name>
</gene>
<feature type="domain" description="RNA polymerase sigma factor 70 region 4 type 2" evidence="7">
    <location>
        <begin position="112"/>
        <end position="163"/>
    </location>
</feature>
<dbReference type="PROSITE" id="PS50005">
    <property type="entry name" value="TPR"/>
    <property type="match status" value="1"/>
</dbReference>
<protein>
    <submittedName>
        <fullName evidence="9">RNA polymerase subunit sigma-24</fullName>
    </submittedName>
</protein>
<keyword evidence="10" id="KW-1185">Reference proteome</keyword>
<dbReference type="Proteomes" id="UP001142372">
    <property type="component" value="Unassembled WGS sequence"/>
</dbReference>
<dbReference type="PANTHER" id="PTHR47756">
    <property type="entry name" value="BLL6612 PROTEIN-RELATED"/>
    <property type="match status" value="1"/>
</dbReference>
<accession>A0A9W6HCN3</accession>
<reference evidence="9" key="2">
    <citation type="submission" date="2023-01" db="EMBL/GenBank/DDBJ databases">
        <authorList>
            <person name="Sun Q."/>
            <person name="Evtushenko L."/>
        </authorList>
    </citation>
    <scope>NUCLEOTIDE SEQUENCE</scope>
    <source>
        <strain evidence="9">VKM Ac-1401</strain>
    </source>
</reference>
<dbReference type="InterPro" id="IPR014284">
    <property type="entry name" value="RNA_pol_sigma-70_dom"/>
</dbReference>
<dbReference type="InterPro" id="IPR019734">
    <property type="entry name" value="TPR_rpt"/>
</dbReference>
<dbReference type="InterPro" id="IPR046531">
    <property type="entry name" value="DUF6596"/>
</dbReference>
<evidence type="ECO:0000256" key="2">
    <source>
        <dbReference type="ARBA" id="ARBA00023015"/>
    </source>
</evidence>
<dbReference type="GO" id="GO:0006352">
    <property type="term" value="P:DNA-templated transcription initiation"/>
    <property type="evidence" value="ECO:0007669"/>
    <property type="project" value="InterPro"/>
</dbReference>
<dbReference type="SUPFAM" id="SSF88946">
    <property type="entry name" value="Sigma2 domain of RNA polymerase sigma factors"/>
    <property type="match status" value="1"/>
</dbReference>
<keyword evidence="5" id="KW-0802">TPR repeat</keyword>
<evidence type="ECO:0000259" key="6">
    <source>
        <dbReference type="Pfam" id="PF04542"/>
    </source>
</evidence>
<keyword evidence="3" id="KW-0731">Sigma factor</keyword>
<keyword evidence="4" id="KW-0804">Transcription</keyword>
<evidence type="ECO:0000259" key="8">
    <source>
        <dbReference type="Pfam" id="PF20239"/>
    </source>
</evidence>
<evidence type="ECO:0000313" key="10">
    <source>
        <dbReference type="Proteomes" id="UP001142372"/>
    </source>
</evidence>
<dbReference type="Gene3D" id="1.10.1740.10">
    <property type="match status" value="1"/>
</dbReference>
<dbReference type="Pfam" id="PF04542">
    <property type="entry name" value="Sigma70_r2"/>
    <property type="match status" value="1"/>
</dbReference>
<feature type="domain" description="RNA polymerase sigma-70 region 2" evidence="6">
    <location>
        <begin position="10"/>
        <end position="74"/>
    </location>
</feature>
<dbReference type="Pfam" id="PF08281">
    <property type="entry name" value="Sigma70_r4_2"/>
    <property type="match status" value="1"/>
</dbReference>
<dbReference type="InterPro" id="IPR007627">
    <property type="entry name" value="RNA_pol_sigma70_r2"/>
</dbReference>
<comment type="caution">
    <text evidence="9">The sequence shown here is derived from an EMBL/GenBank/DDBJ whole genome shotgun (WGS) entry which is preliminary data.</text>
</comment>
<dbReference type="EMBL" id="BSEN01000015">
    <property type="protein sequence ID" value="GLJ77658.1"/>
    <property type="molecule type" value="Genomic_DNA"/>
</dbReference>
<name>A0A9W6HCN3_9MICO</name>
<dbReference type="GO" id="GO:0003677">
    <property type="term" value="F:DNA binding"/>
    <property type="evidence" value="ECO:0007669"/>
    <property type="project" value="InterPro"/>
</dbReference>
<feature type="domain" description="DUF6596" evidence="8">
    <location>
        <begin position="181"/>
        <end position="275"/>
    </location>
</feature>
<dbReference type="InterPro" id="IPR013325">
    <property type="entry name" value="RNA_pol_sigma_r2"/>
</dbReference>
<keyword evidence="2" id="KW-0805">Transcription regulation</keyword>
<dbReference type="GO" id="GO:0016987">
    <property type="term" value="F:sigma factor activity"/>
    <property type="evidence" value="ECO:0007669"/>
    <property type="project" value="UniProtKB-KW"/>
</dbReference>
<dbReference type="AlphaFoldDB" id="A0A9W6HCN3"/>
<dbReference type="NCBIfam" id="TIGR02937">
    <property type="entry name" value="sigma70-ECF"/>
    <property type="match status" value="1"/>
</dbReference>
<reference evidence="9" key="1">
    <citation type="journal article" date="2014" name="Int. J. Syst. Evol. Microbiol.">
        <title>Complete genome sequence of Corynebacterium casei LMG S-19264T (=DSM 44701T), isolated from a smear-ripened cheese.</title>
        <authorList>
            <consortium name="US DOE Joint Genome Institute (JGI-PGF)"/>
            <person name="Walter F."/>
            <person name="Albersmeier A."/>
            <person name="Kalinowski J."/>
            <person name="Ruckert C."/>
        </authorList>
    </citation>
    <scope>NUCLEOTIDE SEQUENCE</scope>
    <source>
        <strain evidence="9">VKM Ac-1401</strain>
    </source>
</reference>
<dbReference type="PANTHER" id="PTHR47756:SF2">
    <property type="entry name" value="BLL6612 PROTEIN"/>
    <property type="match status" value="1"/>
</dbReference>
<evidence type="ECO:0000256" key="4">
    <source>
        <dbReference type="ARBA" id="ARBA00023163"/>
    </source>
</evidence>
<evidence type="ECO:0000256" key="5">
    <source>
        <dbReference type="PROSITE-ProRule" id="PRU00339"/>
    </source>
</evidence>
<feature type="repeat" description="TPR" evidence="5">
    <location>
        <begin position="358"/>
        <end position="391"/>
    </location>
</feature>
<proteinExistence type="inferred from homology"/>
<dbReference type="SUPFAM" id="SSF88659">
    <property type="entry name" value="Sigma3 and sigma4 domains of RNA polymerase sigma factors"/>
    <property type="match status" value="1"/>
</dbReference>
<dbReference type="Pfam" id="PF20239">
    <property type="entry name" value="DUF6596"/>
    <property type="match status" value="1"/>
</dbReference>
<comment type="similarity">
    <text evidence="1">Belongs to the sigma-70 factor family. ECF subfamily.</text>
</comment>
<dbReference type="InterPro" id="IPR013324">
    <property type="entry name" value="RNA_pol_sigma_r3/r4-like"/>
</dbReference>
<dbReference type="InterPro" id="IPR013249">
    <property type="entry name" value="RNA_pol_sigma70_r4_t2"/>
</dbReference>
<evidence type="ECO:0000256" key="3">
    <source>
        <dbReference type="ARBA" id="ARBA00023082"/>
    </source>
</evidence>
<evidence type="ECO:0000259" key="7">
    <source>
        <dbReference type="Pfam" id="PF08281"/>
    </source>
</evidence>
<sequence>MATGIEQAFRDDAPRILGAVARYTGDLLTAEDAVQEAFARAIELETAGRAPDNPAAWITTVARRIAVDTVRKERTTTRALPALAAEARRTADMPMPENTETTFTGDERLELILLLCHPEVSEEARVALALRFVCGVPTRDVAAVFLVQEATMAARLTRAKKRIHDSSIRFAIDDEADVTARFPDALTTIYLLFTVGHAAPDDRVRADAIVLARDAHRIRSGDAEAAGLLALLLLTEARQSTRLTPGGEFVTLSEADRGGWNVAMMIEGERLATSALAGRGRFALQAGIAGLHAIAPTWADTDWPSIARLYDRLVEEWPSPSARLGRIVARGYSPDVGPEAALAELDAEPLFFDSVLAPQGYAARGDLARLAGDHATARRAYRRAIELEPNARARRFLETRVAGLGR</sequence>
<evidence type="ECO:0000256" key="1">
    <source>
        <dbReference type="ARBA" id="ARBA00010641"/>
    </source>
</evidence>
<evidence type="ECO:0000313" key="9">
    <source>
        <dbReference type="EMBL" id="GLJ77658.1"/>
    </source>
</evidence>